<dbReference type="EMBL" id="JACHMY010000001">
    <property type="protein sequence ID" value="MBB5833407.1"/>
    <property type="molecule type" value="Genomic_DNA"/>
</dbReference>
<protein>
    <recommendedName>
        <fullName evidence="1">Gp28/Gp37-like domain-containing protein</fullName>
    </recommendedName>
</protein>
<sequence length="544" mass="57622">MKLDDITVTVRDKSLVRQGIIVPAELNLTASVDHNNVGSWTLSLRADHPLAAILRTPGSGLIVDGPEDVLFSGPMVTPTEVTSTTDPGGTLTIEGVTDTVILADTLAYPDPSRAVNAQRYKADRRSGFAETLMHAYVNVNIGSFATAARKKAGLTTGTDLGRGAYVTKAPNFQPLGELLAELAIQEGLGLGFRVVQRGAGLVFETYRVSDKSDIIRLDARNGSLASQKVATSPPGLTVAIVGGQGVDETRQLSEYTTAASVAAQAQWGRRIERFIDQRTEDDPAELAAAGKEALDDAGFSAVSAQTVPSDDSAATFGTDWNLGDRVAVTVDGQELKVDVTGYVLKADATGFRVGVTIGDPTQFGDGMASRVSSVESRISAIERNTGVETTRPYTEWVVPNLKASASSAIPPNAWQVLRWTVKRDSSADPAGTDLIPHNFSVGGGEFTTRVPGRYLVSARVTFPSVPSGTVGYRYIALHSSTRGMFAYQSLPGNSTSFTALSVSDAIRLASNETVWVQVFQSAGGLLTLVPGDAYARITIEHLGR</sequence>
<dbReference type="Proteomes" id="UP000549971">
    <property type="component" value="Unassembled WGS sequence"/>
</dbReference>
<name>A0A7W9J0H9_9ACTN</name>
<gene>
    <name evidence="2" type="ORF">HDA39_000141</name>
</gene>
<proteinExistence type="predicted"/>
<dbReference type="SUPFAM" id="SSF49842">
    <property type="entry name" value="TNF-like"/>
    <property type="match status" value="1"/>
</dbReference>
<dbReference type="InterPro" id="IPR029432">
    <property type="entry name" value="Gp28/Gp37-like_dom"/>
</dbReference>
<comment type="caution">
    <text evidence="2">The sequence shown here is derived from an EMBL/GenBank/DDBJ whole genome shotgun (WGS) entry which is preliminary data.</text>
</comment>
<dbReference type="InterPro" id="IPR008983">
    <property type="entry name" value="Tumour_necrosis_fac-like_dom"/>
</dbReference>
<accession>A0A7W9J0H9</accession>
<dbReference type="Gene3D" id="2.60.120.40">
    <property type="match status" value="1"/>
</dbReference>
<dbReference type="AlphaFoldDB" id="A0A7W9J0H9"/>
<dbReference type="Pfam" id="PF14594">
    <property type="entry name" value="Sipho_Gp37"/>
    <property type="match status" value="1"/>
</dbReference>
<feature type="domain" description="Gp28/Gp37-like" evidence="1">
    <location>
        <begin position="8"/>
        <end position="359"/>
    </location>
</feature>
<evidence type="ECO:0000313" key="2">
    <source>
        <dbReference type="EMBL" id="MBB5833407.1"/>
    </source>
</evidence>
<evidence type="ECO:0000313" key="3">
    <source>
        <dbReference type="Proteomes" id="UP000549971"/>
    </source>
</evidence>
<dbReference type="RefSeq" id="WP_184793300.1">
    <property type="nucleotide sequence ID" value="NZ_JACHMY010000001.1"/>
</dbReference>
<evidence type="ECO:0000259" key="1">
    <source>
        <dbReference type="Pfam" id="PF14594"/>
    </source>
</evidence>
<organism evidence="2 3">
    <name type="scientific">Kribbella italica</name>
    <dbReference type="NCBI Taxonomy" id="1540520"/>
    <lineage>
        <taxon>Bacteria</taxon>
        <taxon>Bacillati</taxon>
        <taxon>Actinomycetota</taxon>
        <taxon>Actinomycetes</taxon>
        <taxon>Propionibacteriales</taxon>
        <taxon>Kribbellaceae</taxon>
        <taxon>Kribbella</taxon>
    </lineage>
</organism>
<keyword evidence="3" id="KW-1185">Reference proteome</keyword>
<reference evidence="2 3" key="1">
    <citation type="submission" date="2020-08" db="EMBL/GenBank/DDBJ databases">
        <title>Sequencing the genomes of 1000 actinobacteria strains.</title>
        <authorList>
            <person name="Klenk H.-P."/>
        </authorList>
    </citation>
    <scope>NUCLEOTIDE SEQUENCE [LARGE SCALE GENOMIC DNA]</scope>
    <source>
        <strain evidence="2 3">DSM 28967</strain>
    </source>
</reference>